<evidence type="ECO:0000313" key="8">
    <source>
        <dbReference type="EMBL" id="KXS18927.1"/>
    </source>
</evidence>
<evidence type="ECO:0000256" key="2">
    <source>
        <dbReference type="ARBA" id="ARBA00005550"/>
    </source>
</evidence>
<dbReference type="EMBL" id="KQ965740">
    <property type="protein sequence ID" value="KXS18927.1"/>
    <property type="molecule type" value="Genomic_DNA"/>
</dbReference>
<organism evidence="8 9">
    <name type="scientific">Gonapodya prolifera (strain JEL478)</name>
    <name type="common">Monoblepharis prolifera</name>
    <dbReference type="NCBI Taxonomy" id="1344416"/>
    <lineage>
        <taxon>Eukaryota</taxon>
        <taxon>Fungi</taxon>
        <taxon>Fungi incertae sedis</taxon>
        <taxon>Chytridiomycota</taxon>
        <taxon>Chytridiomycota incertae sedis</taxon>
        <taxon>Monoblepharidomycetes</taxon>
        <taxon>Monoblepharidales</taxon>
        <taxon>Gonapodyaceae</taxon>
        <taxon>Gonapodya</taxon>
    </lineage>
</organism>
<protein>
    <recommendedName>
        <fullName evidence="3 7">Defect at low temperature protein 1</fullName>
    </recommendedName>
</protein>
<keyword evidence="6 7" id="KW-0472">Membrane</keyword>
<comment type="similarity">
    <text evidence="2 7">Belongs to the DLT1 family.</text>
</comment>
<comment type="subcellular location">
    <subcellularLocation>
        <location evidence="7">Membrane</location>
        <topology evidence="7">Multi-pass membrane protein</topology>
    </subcellularLocation>
</comment>
<sequence>MSLGGRVLARLRDITVLSLFLALTGCCLILCSWDVFWRAFTKDKRSLFTFGGSVALLGVCAFFIILSRVISGKTALADIPKVFVPINQSDLPKPVYWLVNTELSRVSSVAMEAKPLPETVAITGWGRTSATSEPIYFQSAVLETVDIINQKASQLSPSLTRRPGMTVKRYIDTLVGQSLVDATVARFYLELYEKAQYGREETTESEYADFLKVFALLLKNLGGPV</sequence>
<dbReference type="Pfam" id="PF07406">
    <property type="entry name" value="NICE-3"/>
    <property type="match status" value="1"/>
</dbReference>
<name>A0A139AQ93_GONPJ</name>
<dbReference type="OrthoDB" id="337038at2759"/>
<feature type="transmembrane region" description="Helical" evidence="7">
    <location>
        <begin position="14"/>
        <end position="35"/>
    </location>
</feature>
<proteinExistence type="inferred from homology"/>
<dbReference type="OMA" id="QEYTRAC"/>
<evidence type="ECO:0000313" key="9">
    <source>
        <dbReference type="Proteomes" id="UP000070544"/>
    </source>
</evidence>
<accession>A0A139AQ93</accession>
<dbReference type="Proteomes" id="UP000070544">
    <property type="component" value="Unassembled WGS sequence"/>
</dbReference>
<feature type="transmembrane region" description="Helical" evidence="7">
    <location>
        <begin position="47"/>
        <end position="66"/>
    </location>
</feature>
<evidence type="ECO:0000256" key="6">
    <source>
        <dbReference type="ARBA" id="ARBA00023136"/>
    </source>
</evidence>
<evidence type="ECO:0000256" key="3">
    <source>
        <dbReference type="ARBA" id="ARBA00021353"/>
    </source>
</evidence>
<comment type="function">
    <text evidence="1 7">Required for growth under high-pressure and low-temperature conditions.</text>
</comment>
<evidence type="ECO:0000256" key="5">
    <source>
        <dbReference type="ARBA" id="ARBA00022989"/>
    </source>
</evidence>
<keyword evidence="9" id="KW-1185">Reference proteome</keyword>
<dbReference type="PANTHER" id="PTHR40021">
    <property type="entry name" value="DEFECT AT LOW TEMPERATURE PROTEIN 1"/>
    <property type="match status" value="1"/>
</dbReference>
<dbReference type="GO" id="GO:0016020">
    <property type="term" value="C:membrane"/>
    <property type="evidence" value="ECO:0007669"/>
    <property type="project" value="UniProtKB-SubCell"/>
</dbReference>
<dbReference type="AlphaFoldDB" id="A0A139AQ93"/>
<gene>
    <name evidence="7" type="primary">DLT1</name>
    <name evidence="8" type="ORF">M427DRAFT_95806</name>
</gene>
<dbReference type="PROSITE" id="PS51257">
    <property type="entry name" value="PROKAR_LIPOPROTEIN"/>
    <property type="match status" value="1"/>
</dbReference>
<dbReference type="InterPro" id="IPR010876">
    <property type="entry name" value="C1orf43"/>
</dbReference>
<reference evidence="8 9" key="1">
    <citation type="journal article" date="2015" name="Genome Biol. Evol.">
        <title>Phylogenomic analyses indicate that early fungi evolved digesting cell walls of algal ancestors of land plants.</title>
        <authorList>
            <person name="Chang Y."/>
            <person name="Wang S."/>
            <person name="Sekimoto S."/>
            <person name="Aerts A.L."/>
            <person name="Choi C."/>
            <person name="Clum A."/>
            <person name="LaButti K.M."/>
            <person name="Lindquist E.A."/>
            <person name="Yee Ngan C."/>
            <person name="Ohm R.A."/>
            <person name="Salamov A.A."/>
            <person name="Grigoriev I.V."/>
            <person name="Spatafora J.W."/>
            <person name="Berbee M.L."/>
        </authorList>
    </citation>
    <scope>NUCLEOTIDE SEQUENCE [LARGE SCALE GENOMIC DNA]</scope>
    <source>
        <strain evidence="8 9">JEL478</strain>
    </source>
</reference>
<dbReference type="PANTHER" id="PTHR40021:SF1">
    <property type="entry name" value="DEFECT AT LOW TEMPERATURE PROTEIN 1"/>
    <property type="match status" value="1"/>
</dbReference>
<dbReference type="STRING" id="1344416.A0A139AQ93"/>
<evidence type="ECO:0000256" key="1">
    <source>
        <dbReference type="ARBA" id="ARBA00002489"/>
    </source>
</evidence>
<evidence type="ECO:0000256" key="4">
    <source>
        <dbReference type="ARBA" id="ARBA00022692"/>
    </source>
</evidence>
<keyword evidence="4 7" id="KW-0812">Transmembrane</keyword>
<keyword evidence="5 7" id="KW-1133">Transmembrane helix</keyword>
<dbReference type="InterPro" id="IPR038869">
    <property type="entry name" value="DLT1"/>
</dbReference>
<evidence type="ECO:0000256" key="7">
    <source>
        <dbReference type="RuleBase" id="RU367100"/>
    </source>
</evidence>